<dbReference type="GO" id="GO:0005524">
    <property type="term" value="F:ATP binding"/>
    <property type="evidence" value="ECO:0007669"/>
    <property type="project" value="UniProtKB-UniRule"/>
</dbReference>
<feature type="domain" description="Bacterial type II secretion system protein E" evidence="3">
    <location>
        <begin position="148"/>
        <end position="286"/>
    </location>
</feature>
<dbReference type="InterPro" id="IPR014155">
    <property type="entry name" value="VirB11"/>
</dbReference>
<gene>
    <name evidence="4" type="primary">virB11</name>
    <name evidence="4" type="ORF">CDV49_19965</name>
</gene>
<comment type="subcellular location">
    <subcellularLocation>
        <location evidence="2">Cytoplasm</location>
    </subcellularLocation>
</comment>
<comment type="function">
    <text evidence="2">Part of the Type IV secretion system.</text>
</comment>
<name>A0A212A6L4_9RHOB</name>
<dbReference type="Gene3D" id="3.30.450.90">
    <property type="match status" value="1"/>
</dbReference>
<proteinExistence type="inferred from homology"/>
<dbReference type="NCBIfam" id="TIGR02788">
    <property type="entry name" value="VirB11"/>
    <property type="match status" value="1"/>
</dbReference>
<keyword evidence="2" id="KW-0547">Nucleotide-binding</keyword>
<dbReference type="InterPro" id="IPR001482">
    <property type="entry name" value="T2SS/T4SS_dom"/>
</dbReference>
<evidence type="ECO:0000313" key="5">
    <source>
        <dbReference type="Proteomes" id="UP000196878"/>
    </source>
</evidence>
<dbReference type="OrthoDB" id="9810761at2"/>
<keyword evidence="2" id="KW-0067">ATP-binding</keyword>
<keyword evidence="5" id="KW-1185">Reference proteome</keyword>
<dbReference type="GO" id="GO:0005737">
    <property type="term" value="C:cytoplasm"/>
    <property type="evidence" value="ECO:0007669"/>
    <property type="project" value="UniProtKB-SubCell"/>
</dbReference>
<dbReference type="PANTHER" id="PTHR30486">
    <property type="entry name" value="TWITCHING MOTILITY PROTEIN PILT"/>
    <property type="match status" value="1"/>
</dbReference>
<keyword evidence="2" id="KW-0963">Cytoplasm</keyword>
<organism evidence="4 5">
    <name type="scientific">Haematobacter genomosp. 1</name>
    <dbReference type="NCBI Taxonomy" id="366618"/>
    <lineage>
        <taxon>Bacteria</taxon>
        <taxon>Pseudomonadati</taxon>
        <taxon>Pseudomonadota</taxon>
        <taxon>Alphaproteobacteria</taxon>
        <taxon>Rhodobacterales</taxon>
        <taxon>Paracoccaceae</taxon>
        <taxon>Haematobacter</taxon>
    </lineage>
</organism>
<dbReference type="GO" id="GO:0044097">
    <property type="term" value="P:secretion by the type IV secretion system"/>
    <property type="evidence" value="ECO:0007669"/>
    <property type="project" value="InterPro"/>
</dbReference>
<protein>
    <recommendedName>
        <fullName evidence="2">Type IV secretion system protein</fullName>
    </recommendedName>
</protein>
<dbReference type="AlphaFoldDB" id="A0A212A6L4"/>
<evidence type="ECO:0000256" key="2">
    <source>
        <dbReference type="RuleBase" id="RU366071"/>
    </source>
</evidence>
<comment type="similarity">
    <text evidence="1 2">Belongs to the GSP E family.</text>
</comment>
<evidence type="ECO:0000259" key="3">
    <source>
        <dbReference type="Pfam" id="PF00437"/>
    </source>
</evidence>
<comment type="caution">
    <text evidence="4">The sequence shown here is derived from an EMBL/GenBank/DDBJ whole genome shotgun (WGS) entry which is preliminary data.</text>
</comment>
<dbReference type="Pfam" id="PF00437">
    <property type="entry name" value="T2SSE"/>
    <property type="match status" value="1"/>
</dbReference>
<evidence type="ECO:0000313" key="4">
    <source>
        <dbReference type="EMBL" id="OWJ74285.1"/>
    </source>
</evidence>
<dbReference type="GO" id="GO:0016887">
    <property type="term" value="F:ATP hydrolysis activity"/>
    <property type="evidence" value="ECO:0007669"/>
    <property type="project" value="InterPro"/>
</dbReference>
<reference evidence="4 5" key="1">
    <citation type="submission" date="2016-12" db="EMBL/GenBank/DDBJ databases">
        <title>Comparison of Traditional DNA-DNA Hybridization with In Silico Genomic Analysis.</title>
        <authorList>
            <person name="Nicholson A.C."/>
            <person name="Humrighouse B.W."/>
            <person name="Graziano J."/>
            <person name="Lasker B."/>
            <person name="Whitney A.M."/>
            <person name="Mcquiston J.R."/>
        </authorList>
    </citation>
    <scope>NUCLEOTIDE SEQUENCE [LARGE SCALE GENOMIC DNA]</scope>
    <source>
        <strain evidence="4 5">H2240</strain>
    </source>
</reference>
<dbReference type="Proteomes" id="UP000196878">
    <property type="component" value="Unassembled WGS sequence"/>
</dbReference>
<dbReference type="InterPro" id="IPR050921">
    <property type="entry name" value="T4SS_GSP_E_ATPase"/>
</dbReference>
<evidence type="ECO:0000256" key="1">
    <source>
        <dbReference type="ARBA" id="ARBA00006611"/>
    </source>
</evidence>
<sequence>MVIPASHAEQGLQPLRELLTSDDVNEIVINPDGGIWVERSGTEHMIRWEGTLPENRIKPLGGHLAGETRNQLGAKHPIVSGRVVLFGQTMRVQIIVPPAIEKGVSVSIRKYVSRVLDLDEIGFLDGAQVDVDALRLDRLKTLTNMAAAGDLQNLFRAAISDKLNILVSGGTSSGKTTLARALLAISDQDERMVTIEDAPELHLPHPNTVALVAERRAGSERSPALLLESALRMRPDRLILGEIRGVEALNFLEAINTGHPGSISTIHADSPALALERLAMMVMRAGLNQTRQDVLDYARQTIDLIVQVGRRGGKRGVLQVYMPALAK</sequence>
<dbReference type="PANTHER" id="PTHR30486:SF6">
    <property type="entry name" value="TYPE IV PILUS RETRACTATION ATPASE PILT"/>
    <property type="match status" value="1"/>
</dbReference>
<accession>A0A212A6L4</accession>
<dbReference type="SUPFAM" id="SSF52540">
    <property type="entry name" value="P-loop containing nucleoside triphosphate hydrolases"/>
    <property type="match status" value="1"/>
</dbReference>
<dbReference type="Gene3D" id="3.40.50.300">
    <property type="entry name" value="P-loop containing nucleotide triphosphate hydrolases"/>
    <property type="match status" value="1"/>
</dbReference>
<dbReference type="InterPro" id="IPR027417">
    <property type="entry name" value="P-loop_NTPase"/>
</dbReference>
<dbReference type="CDD" id="cd01130">
    <property type="entry name" value="VirB11-like_ATPase"/>
    <property type="match status" value="1"/>
</dbReference>
<dbReference type="EMBL" id="NIPW01000077">
    <property type="protein sequence ID" value="OWJ74285.1"/>
    <property type="molecule type" value="Genomic_DNA"/>
</dbReference>
<dbReference type="GO" id="GO:0043684">
    <property type="term" value="C:type IV secretion system complex"/>
    <property type="evidence" value="ECO:0007669"/>
    <property type="project" value="UniProtKB-UniRule"/>
</dbReference>